<dbReference type="EMBL" id="CP028103">
    <property type="protein sequence ID" value="AVQ32190.1"/>
    <property type="molecule type" value="Genomic_DNA"/>
</dbReference>
<feature type="coiled-coil region" evidence="1">
    <location>
        <begin position="37"/>
        <end position="64"/>
    </location>
</feature>
<protein>
    <submittedName>
        <fullName evidence="2">Uncharacterized protein</fullName>
    </submittedName>
</protein>
<sequence length="73" mass="9128">MNLSENYKYMIRILDGKEKYEGKEYDKVIEKYLYTSLSKLEEKKEELKLKHPDKEIEIREKKEKKWERIMLKK</sequence>
<keyword evidence="1" id="KW-0175">Coiled coil</keyword>
<evidence type="ECO:0000256" key="1">
    <source>
        <dbReference type="SAM" id="Coils"/>
    </source>
</evidence>
<organism evidence="2 3">
    <name type="scientific">Fusobacterium varium ATCC 27725</name>
    <dbReference type="NCBI Taxonomy" id="469618"/>
    <lineage>
        <taxon>Bacteria</taxon>
        <taxon>Fusobacteriati</taxon>
        <taxon>Fusobacteriota</taxon>
        <taxon>Fusobacteriia</taxon>
        <taxon>Fusobacteriales</taxon>
        <taxon>Fusobacteriaceae</taxon>
        <taxon>Fusobacterium</taxon>
    </lineage>
</organism>
<gene>
    <name evidence="2" type="ORF">C4N18_13500</name>
</gene>
<evidence type="ECO:0000313" key="3">
    <source>
        <dbReference type="Proteomes" id="UP000241238"/>
    </source>
</evidence>
<keyword evidence="3" id="KW-1185">Reference proteome</keyword>
<dbReference type="GeneID" id="77469016"/>
<proteinExistence type="predicted"/>
<reference evidence="3" key="1">
    <citation type="journal article" date="2018" name="MSphere">
        <title>Fusobacterium Genomics Using MinION and Illumina Sequencing Enables Genome Completion and Correction.</title>
        <authorList>
            <person name="Todd S.M."/>
            <person name="Settlage R.E."/>
            <person name="Lahmers K.K."/>
            <person name="Slade D.J."/>
        </authorList>
    </citation>
    <scope>NUCLEOTIDE SEQUENCE [LARGE SCALE GENOMIC DNA]</scope>
    <source>
        <strain evidence="3">ATCC 27725</strain>
    </source>
</reference>
<accession>A0ABM6U760</accession>
<dbReference type="Proteomes" id="UP000241238">
    <property type="component" value="Chromosome"/>
</dbReference>
<dbReference type="RefSeq" id="WP_005950545.1">
    <property type="nucleotide sequence ID" value="NZ_CP028103.1"/>
</dbReference>
<evidence type="ECO:0000313" key="2">
    <source>
        <dbReference type="EMBL" id="AVQ32190.1"/>
    </source>
</evidence>
<name>A0ABM6U760_FUSVA</name>